<dbReference type="SMART" id="SM00409">
    <property type="entry name" value="IG"/>
    <property type="match status" value="1"/>
</dbReference>
<evidence type="ECO:0000256" key="6">
    <source>
        <dbReference type="SAM" id="MobiDB-lite"/>
    </source>
</evidence>
<evidence type="ECO:0000256" key="7">
    <source>
        <dbReference type="SAM" id="Phobius"/>
    </source>
</evidence>
<keyword evidence="7" id="KW-0472">Membrane</keyword>
<keyword evidence="4" id="KW-0677">Repeat</keyword>
<dbReference type="PROSITE" id="PS50835">
    <property type="entry name" value="IG_LIKE"/>
    <property type="match status" value="1"/>
</dbReference>
<dbReference type="InterPro" id="IPR013783">
    <property type="entry name" value="Ig-like_fold"/>
</dbReference>
<keyword evidence="3" id="KW-0732">Signal</keyword>
<keyword evidence="7" id="KW-0812">Transmembrane</keyword>
<reference evidence="9" key="1">
    <citation type="submission" date="2019-11" db="UniProtKB">
        <authorList>
            <consortium name="WormBaseParasite"/>
        </authorList>
    </citation>
    <scope>IDENTIFICATION</scope>
</reference>
<dbReference type="PRINTS" id="PR01705">
    <property type="entry name" value="TSP1REPEAT"/>
</dbReference>
<dbReference type="Gene3D" id="2.20.100.10">
    <property type="entry name" value="Thrombospondin type-1 (TSP1) repeat"/>
    <property type="match status" value="2"/>
</dbReference>
<accession>A0A5K3FHM8</accession>
<dbReference type="InterPro" id="IPR036179">
    <property type="entry name" value="Ig-like_dom_sf"/>
</dbReference>
<organism evidence="9">
    <name type="scientific">Mesocestoides corti</name>
    <name type="common">Flatworm</name>
    <dbReference type="NCBI Taxonomy" id="53468"/>
    <lineage>
        <taxon>Eukaryota</taxon>
        <taxon>Metazoa</taxon>
        <taxon>Spiralia</taxon>
        <taxon>Lophotrochozoa</taxon>
        <taxon>Platyhelminthes</taxon>
        <taxon>Cestoda</taxon>
        <taxon>Eucestoda</taxon>
        <taxon>Cyclophyllidea</taxon>
        <taxon>Mesocestoididae</taxon>
        <taxon>Mesocestoides</taxon>
    </lineage>
</organism>
<dbReference type="PANTHER" id="PTHR22906:SF43">
    <property type="entry name" value="PROPERDIN"/>
    <property type="match status" value="1"/>
</dbReference>
<feature type="domain" description="Ig-like" evidence="8">
    <location>
        <begin position="215"/>
        <end position="321"/>
    </location>
</feature>
<dbReference type="SMART" id="SM00209">
    <property type="entry name" value="TSP1"/>
    <property type="match status" value="2"/>
</dbReference>
<comment type="subcellular location">
    <subcellularLocation>
        <location evidence="1">Secreted</location>
    </subcellularLocation>
</comment>
<dbReference type="AlphaFoldDB" id="A0A5K3FHM8"/>
<dbReference type="InterPro" id="IPR052065">
    <property type="entry name" value="Compl_asym_regulator"/>
</dbReference>
<keyword evidence="7" id="KW-1133">Transmembrane helix</keyword>
<dbReference type="Pfam" id="PF00090">
    <property type="entry name" value="TSP_1"/>
    <property type="match status" value="2"/>
</dbReference>
<dbReference type="WBParaSite" id="MCU_007459-RA">
    <property type="protein sequence ID" value="MCU_007459-RA"/>
    <property type="gene ID" value="MCU_007459"/>
</dbReference>
<keyword evidence="2" id="KW-0964">Secreted</keyword>
<sequence length="578" mass="65785">MSVPNFLDNIRCNDNRFSTFKIMLVSWALFLIQWLHEVSSAGENWGAWSPWPVSCSVTCGPGKRCRTRQCFDGFGKVKKDSDCVGSNTDCLTCVLSSICPRQPGWSAWSDWTECILTEDKTNLKPDSMGCLPGTKTRTRLCNNPPPDVGVNAIFCSGSSREIKRCSYGCPDTPQLDEYSVKARVTQQVQKDHLATRVQRKSPKDHSEIVMVRAAGDRVLLDCNTEAYKMVKETLEAKSLGISQLSLPTKRATISWRLGGRPINHKRRPVKAKEKRLIPPIPDLFDEEERWVSKLDRTHILVQGSQLILHNLKPHDTGLYTCHLKVGDEEWMATFFSVIVLGQQFSAPALMPFYLHSNVGEQSPFEGGNLHWYDAARLVWTHNGEPMFNDLLVRPRARIRLLSQLNNSMQGQWECHLLIPLPNPPTTQASKNTTFTSSFLTNAFFLQVTPRPPSRWELGDRPPRVARLRLIALATMIFSLSLVVAVSLTTWAVRRWVKMTPRLDQMEACVEEVIDDRTRLFLTAKKRARERRQCLQPFLRSEMREILKLRRNPPPEPEEPNLQPSESNKHLTTPSTNDA</sequence>
<feature type="compositionally biased region" description="Polar residues" evidence="6">
    <location>
        <begin position="561"/>
        <end position="578"/>
    </location>
</feature>
<name>A0A5K3FHM8_MESCO</name>
<evidence type="ECO:0000256" key="5">
    <source>
        <dbReference type="ARBA" id="ARBA00023157"/>
    </source>
</evidence>
<evidence type="ECO:0000256" key="1">
    <source>
        <dbReference type="ARBA" id="ARBA00004613"/>
    </source>
</evidence>
<dbReference type="InterPro" id="IPR007110">
    <property type="entry name" value="Ig-like_dom"/>
</dbReference>
<evidence type="ECO:0000313" key="9">
    <source>
        <dbReference type="WBParaSite" id="MCU_007459-RA"/>
    </source>
</evidence>
<dbReference type="InterPro" id="IPR000884">
    <property type="entry name" value="TSP1_rpt"/>
</dbReference>
<evidence type="ECO:0000256" key="3">
    <source>
        <dbReference type="ARBA" id="ARBA00022729"/>
    </source>
</evidence>
<protein>
    <submittedName>
        <fullName evidence="9">Ig-like domain-containing protein</fullName>
    </submittedName>
</protein>
<feature type="region of interest" description="Disordered" evidence="6">
    <location>
        <begin position="545"/>
        <end position="578"/>
    </location>
</feature>
<evidence type="ECO:0000256" key="4">
    <source>
        <dbReference type="ARBA" id="ARBA00022737"/>
    </source>
</evidence>
<dbReference type="SUPFAM" id="SSF82895">
    <property type="entry name" value="TSP-1 type 1 repeat"/>
    <property type="match status" value="2"/>
</dbReference>
<feature type="transmembrane region" description="Helical" evidence="7">
    <location>
        <begin position="469"/>
        <end position="492"/>
    </location>
</feature>
<dbReference type="Gene3D" id="2.60.40.10">
    <property type="entry name" value="Immunoglobulins"/>
    <property type="match status" value="1"/>
</dbReference>
<dbReference type="PROSITE" id="PS50092">
    <property type="entry name" value="TSP1"/>
    <property type="match status" value="2"/>
</dbReference>
<dbReference type="InterPro" id="IPR036383">
    <property type="entry name" value="TSP1_rpt_sf"/>
</dbReference>
<dbReference type="SUPFAM" id="SSF48726">
    <property type="entry name" value="Immunoglobulin"/>
    <property type="match status" value="1"/>
</dbReference>
<evidence type="ECO:0000259" key="8">
    <source>
        <dbReference type="PROSITE" id="PS50835"/>
    </source>
</evidence>
<proteinExistence type="predicted"/>
<dbReference type="PANTHER" id="PTHR22906">
    <property type="entry name" value="PROPERDIN"/>
    <property type="match status" value="1"/>
</dbReference>
<keyword evidence="5" id="KW-1015">Disulfide bond</keyword>
<dbReference type="InterPro" id="IPR003599">
    <property type="entry name" value="Ig_sub"/>
</dbReference>
<evidence type="ECO:0000256" key="2">
    <source>
        <dbReference type="ARBA" id="ARBA00022525"/>
    </source>
</evidence>